<reference evidence="2" key="1">
    <citation type="submission" date="2023-01" db="EMBL/GenBank/DDBJ databases">
        <title>Genome assembly of the deep-sea coral Lophelia pertusa.</title>
        <authorList>
            <person name="Herrera S."/>
            <person name="Cordes E."/>
        </authorList>
    </citation>
    <scope>NUCLEOTIDE SEQUENCE</scope>
    <source>
        <strain evidence="2">USNM1676648</strain>
        <tissue evidence="2">Polyp</tissue>
    </source>
</reference>
<gene>
    <name evidence="2" type="ORF">OS493_014615</name>
</gene>
<protein>
    <submittedName>
        <fullName evidence="2">Uncharacterized protein</fullName>
    </submittedName>
</protein>
<accession>A0A9W9YPT4</accession>
<comment type="caution">
    <text evidence="2">The sequence shown here is derived from an EMBL/GenBank/DDBJ whole genome shotgun (WGS) entry which is preliminary data.</text>
</comment>
<keyword evidence="3" id="KW-1185">Reference proteome</keyword>
<dbReference type="EMBL" id="MU827308">
    <property type="protein sequence ID" value="KAJ7361965.1"/>
    <property type="molecule type" value="Genomic_DNA"/>
</dbReference>
<feature type="region of interest" description="Disordered" evidence="1">
    <location>
        <begin position="1"/>
        <end position="68"/>
    </location>
</feature>
<sequence>MAQKWLSDFFPSVSKQTRNEDQGEAVEQQELDQKNRQEVEKDKQEVEKDKQAQTLEVPEVEGMLERSLESDPAVKRAMTKEIEINQAAEMDLLSVTKAIFTHQEHLIAKNADIKSTNVDIKTPLHNRVKR</sequence>
<dbReference type="Proteomes" id="UP001163046">
    <property type="component" value="Unassembled WGS sequence"/>
</dbReference>
<name>A0A9W9YPT4_9CNID</name>
<proteinExistence type="predicted"/>
<organism evidence="2 3">
    <name type="scientific">Desmophyllum pertusum</name>
    <dbReference type="NCBI Taxonomy" id="174260"/>
    <lineage>
        <taxon>Eukaryota</taxon>
        <taxon>Metazoa</taxon>
        <taxon>Cnidaria</taxon>
        <taxon>Anthozoa</taxon>
        <taxon>Hexacorallia</taxon>
        <taxon>Scleractinia</taxon>
        <taxon>Caryophylliina</taxon>
        <taxon>Caryophylliidae</taxon>
        <taxon>Desmophyllum</taxon>
    </lineage>
</organism>
<dbReference type="AlphaFoldDB" id="A0A9W9YPT4"/>
<evidence type="ECO:0000313" key="2">
    <source>
        <dbReference type="EMBL" id="KAJ7361965.1"/>
    </source>
</evidence>
<evidence type="ECO:0000256" key="1">
    <source>
        <dbReference type="SAM" id="MobiDB-lite"/>
    </source>
</evidence>
<feature type="compositionally biased region" description="Basic and acidic residues" evidence="1">
    <location>
        <begin position="31"/>
        <end position="51"/>
    </location>
</feature>
<evidence type="ECO:0000313" key="3">
    <source>
        <dbReference type="Proteomes" id="UP001163046"/>
    </source>
</evidence>